<organism evidence="1 2">
    <name type="scientific">Phyllosticta capitalensis</name>
    <dbReference type="NCBI Taxonomy" id="121624"/>
    <lineage>
        <taxon>Eukaryota</taxon>
        <taxon>Fungi</taxon>
        <taxon>Dikarya</taxon>
        <taxon>Ascomycota</taxon>
        <taxon>Pezizomycotina</taxon>
        <taxon>Dothideomycetes</taxon>
        <taxon>Dothideomycetes incertae sedis</taxon>
        <taxon>Botryosphaeriales</taxon>
        <taxon>Phyllostictaceae</taxon>
        <taxon>Phyllosticta</taxon>
    </lineage>
</organism>
<accession>A0ABR1Z274</accession>
<dbReference type="EMBL" id="JBBWRZ010000001">
    <property type="protein sequence ID" value="KAK8246282.1"/>
    <property type="molecule type" value="Genomic_DNA"/>
</dbReference>
<evidence type="ECO:0000313" key="1">
    <source>
        <dbReference type="EMBL" id="KAK8246282.1"/>
    </source>
</evidence>
<protein>
    <submittedName>
        <fullName evidence="1">Uncharacterized protein</fullName>
    </submittedName>
</protein>
<reference evidence="1 2" key="1">
    <citation type="submission" date="2024-04" db="EMBL/GenBank/DDBJ databases">
        <title>Phyllosticta paracitricarpa is synonymous to the EU quarantine fungus P. citricarpa based on phylogenomic analyses.</title>
        <authorList>
            <consortium name="Lawrence Berkeley National Laboratory"/>
            <person name="Van Ingen-Buijs V.A."/>
            <person name="Van Westerhoven A.C."/>
            <person name="Haridas S."/>
            <person name="Skiadas P."/>
            <person name="Martin F."/>
            <person name="Groenewald J.Z."/>
            <person name="Crous P.W."/>
            <person name="Seidl M.F."/>
        </authorList>
    </citation>
    <scope>NUCLEOTIDE SEQUENCE [LARGE SCALE GENOMIC DNA]</scope>
    <source>
        <strain evidence="1 2">CBS 123374</strain>
    </source>
</reference>
<gene>
    <name evidence="1" type="ORF">HDK90DRAFT_461134</name>
</gene>
<comment type="caution">
    <text evidence="1">The sequence shown here is derived from an EMBL/GenBank/DDBJ whole genome shotgun (WGS) entry which is preliminary data.</text>
</comment>
<evidence type="ECO:0000313" key="2">
    <source>
        <dbReference type="Proteomes" id="UP001492380"/>
    </source>
</evidence>
<name>A0ABR1Z274_9PEZI</name>
<keyword evidence="2" id="KW-1185">Reference proteome</keyword>
<proteinExistence type="predicted"/>
<sequence>MRSADRALTLSSLVSSKHVVYGRACPDDVFEKRDKMRNGPPQSSDIEVEGWTSDRLSERLKPGFLEGYGIAESKTKNGVSSGGMRCATLDELKEFEIECLKGM</sequence>
<dbReference type="Proteomes" id="UP001492380">
    <property type="component" value="Unassembled WGS sequence"/>
</dbReference>